<dbReference type="Gene3D" id="3.40.30.10">
    <property type="entry name" value="Glutaredoxin"/>
    <property type="match status" value="1"/>
</dbReference>
<proteinExistence type="inferred from homology"/>
<reference evidence="2 3" key="1">
    <citation type="submission" date="2024-01" db="EMBL/GenBank/DDBJ databases">
        <title>The genome of the rayed Mediterranean limpet Patella caerulea (Linnaeus, 1758).</title>
        <authorList>
            <person name="Anh-Thu Weber A."/>
            <person name="Halstead-Nussloch G."/>
        </authorList>
    </citation>
    <scope>NUCLEOTIDE SEQUENCE [LARGE SCALE GENOMIC DNA]</scope>
    <source>
        <strain evidence="2">AATW-2023a</strain>
        <tissue evidence="2">Whole specimen</tissue>
    </source>
</reference>
<comment type="similarity">
    <text evidence="1">Belongs to the iodothyronine deiodinase family.</text>
</comment>
<dbReference type="GO" id="GO:0042403">
    <property type="term" value="P:thyroid hormone metabolic process"/>
    <property type="evidence" value="ECO:0007669"/>
    <property type="project" value="TreeGrafter"/>
</dbReference>
<evidence type="ECO:0000313" key="2">
    <source>
        <dbReference type="EMBL" id="KAK6179944.1"/>
    </source>
</evidence>
<dbReference type="Pfam" id="PF00837">
    <property type="entry name" value="T4_deiodinase"/>
    <property type="match status" value="1"/>
</dbReference>
<keyword evidence="1" id="KW-0893">Thyroid hormones biosynthesis</keyword>
<dbReference type="PANTHER" id="PTHR11781">
    <property type="entry name" value="IODOTHYRONINE DEIODINASE"/>
    <property type="match status" value="1"/>
</dbReference>
<dbReference type="InterPro" id="IPR000643">
    <property type="entry name" value="Iodothyronine_deiodinase"/>
</dbReference>
<comment type="caution">
    <text evidence="2">The sequence shown here is derived from an EMBL/GenBank/DDBJ whole genome shotgun (WGS) entry which is preliminary data.</text>
</comment>
<dbReference type="GO" id="GO:0004800">
    <property type="term" value="F:thyroxine 5'-deiodinase activity"/>
    <property type="evidence" value="ECO:0007669"/>
    <property type="project" value="InterPro"/>
</dbReference>
<dbReference type="GO" id="GO:0042446">
    <property type="term" value="P:hormone biosynthetic process"/>
    <property type="evidence" value="ECO:0007669"/>
    <property type="project" value="UniProtKB-KW"/>
</dbReference>
<evidence type="ECO:0000256" key="1">
    <source>
        <dbReference type="RuleBase" id="RU000676"/>
    </source>
</evidence>
<dbReference type="Proteomes" id="UP001347796">
    <property type="component" value="Unassembled WGS sequence"/>
</dbReference>
<gene>
    <name evidence="2" type="ORF">SNE40_012189</name>
</gene>
<protein>
    <recommendedName>
        <fullName evidence="1">Iodothyronine deiodinase</fullName>
    </recommendedName>
</protein>
<dbReference type="AlphaFoldDB" id="A0AAN8JRU8"/>
<keyword evidence="3" id="KW-1185">Reference proteome</keyword>
<evidence type="ECO:0000313" key="3">
    <source>
        <dbReference type="Proteomes" id="UP001347796"/>
    </source>
</evidence>
<comment type="function">
    <text evidence="1">Responsible for the deiodination of T4 (3,5,3',5'-tetraiodothyronine).</text>
</comment>
<sequence>MAKLRKFNELVRNFADDIDFLTVYIEEAHPNDGWRIANDTKYDYKQHVILEDRIQAAGRLLEAGVESPVVLDTMENEANAAFAALPERLFIILNGVVVYEGGRGPILYNLGEVENWILKFKGC</sequence>
<dbReference type="EMBL" id="JAZGQO010000008">
    <property type="protein sequence ID" value="KAK6179944.1"/>
    <property type="molecule type" value="Genomic_DNA"/>
</dbReference>
<organism evidence="2 3">
    <name type="scientific">Patella caerulea</name>
    <name type="common">Rayed Mediterranean limpet</name>
    <dbReference type="NCBI Taxonomy" id="87958"/>
    <lineage>
        <taxon>Eukaryota</taxon>
        <taxon>Metazoa</taxon>
        <taxon>Spiralia</taxon>
        <taxon>Lophotrochozoa</taxon>
        <taxon>Mollusca</taxon>
        <taxon>Gastropoda</taxon>
        <taxon>Patellogastropoda</taxon>
        <taxon>Patelloidea</taxon>
        <taxon>Patellidae</taxon>
        <taxon>Patella</taxon>
    </lineage>
</organism>
<dbReference type="PANTHER" id="PTHR11781:SF22">
    <property type="entry name" value="TYPE I IODOTHYRONINE DEIODINASE"/>
    <property type="match status" value="1"/>
</dbReference>
<accession>A0AAN8JRU8</accession>
<name>A0AAN8JRU8_PATCE</name>
<keyword evidence="1" id="KW-0712">Selenocysteine</keyword>
<keyword evidence="1" id="KW-0560">Oxidoreductase</keyword>